<accession>A0A1S2VC43</accession>
<feature type="domain" description="Peptidase M1 membrane alanine aminopeptidase" evidence="1">
    <location>
        <begin position="232"/>
        <end position="436"/>
    </location>
</feature>
<dbReference type="InterPro" id="IPR014782">
    <property type="entry name" value="Peptidase_M1_dom"/>
</dbReference>
<dbReference type="PANTHER" id="PTHR11533">
    <property type="entry name" value="PROTEASE M1 ZINC METALLOPROTEASE"/>
    <property type="match status" value="1"/>
</dbReference>
<dbReference type="Pfam" id="PF01433">
    <property type="entry name" value="Peptidase_M1"/>
    <property type="match status" value="1"/>
</dbReference>
<dbReference type="Gene3D" id="2.60.40.1730">
    <property type="entry name" value="tricorn interacting facor f3 domain"/>
    <property type="match status" value="1"/>
</dbReference>
<dbReference type="Proteomes" id="UP000181790">
    <property type="component" value="Unassembled WGS sequence"/>
</dbReference>
<dbReference type="PANTHER" id="PTHR11533:SF174">
    <property type="entry name" value="PUROMYCIN-SENSITIVE AMINOPEPTIDASE-RELATED"/>
    <property type="match status" value="1"/>
</dbReference>
<dbReference type="InterPro" id="IPR027268">
    <property type="entry name" value="Peptidase_M4/M1_CTD_sf"/>
</dbReference>
<proteinExistence type="predicted"/>
<name>A0A1S2VC43_9BACT</name>
<dbReference type="GO" id="GO:0008270">
    <property type="term" value="F:zinc ion binding"/>
    <property type="evidence" value="ECO:0007669"/>
    <property type="project" value="InterPro"/>
</dbReference>
<dbReference type="AlphaFoldDB" id="A0A1S2VC43"/>
<sequence>MRGKLTPLRSSYDVLFYDLAVSVDIATKSIAGRNRIRFRVLTPIDKLQLDLYANMAIGQITYKGRPLAYTREHNAVFISFPETLPPGSQQEIEVDYSGTPQEADRTQPMVGGFLWQQDRDGNPWVQVVCQGSGASLWWPNKDHLSDKPDSMRIRATVPAGLINISNGRLRGTTNLPGNRTEYDWYVSYPINNYNVTLNIGKYAHWRDYYVSGDTLTLDYYAMPYNRQPFAWVFDGTKQMLATLEKHYGPYPFPRDGFTLMESLHAMEHQSAVSFGPLPAGRADSLSATDSLRIRQLVWHEASHEWWGNNVSCSDLADMWIHEAFATYSEGYCLETILGNDAELAYIASLPPQVIGKEPVAGVPDVNHIHYDIGDMYTKGSLMLYTFRHALANDSLWARLLTGIQQHFRQQTIRTQDLVRYINTVTRTDYSWFFDQYLHHVGLPRLQLQLQEQADALVVRYRWAADVPGFRMPVSVTRRPGHYGLIRPTTAWQTMTLPQMAEDDFAVDTTRFYVKVEEL</sequence>
<dbReference type="InterPro" id="IPR050344">
    <property type="entry name" value="Peptidase_M1_aminopeptidases"/>
</dbReference>
<dbReference type="GO" id="GO:0005737">
    <property type="term" value="C:cytoplasm"/>
    <property type="evidence" value="ECO:0007669"/>
    <property type="project" value="TreeGrafter"/>
</dbReference>
<keyword evidence="3" id="KW-1185">Reference proteome</keyword>
<organism evidence="2 3">
    <name type="scientific">Arsenicibacter rosenii</name>
    <dbReference type="NCBI Taxonomy" id="1750698"/>
    <lineage>
        <taxon>Bacteria</taxon>
        <taxon>Pseudomonadati</taxon>
        <taxon>Bacteroidota</taxon>
        <taxon>Cytophagia</taxon>
        <taxon>Cytophagales</taxon>
        <taxon>Spirosomataceae</taxon>
        <taxon>Arsenicibacter</taxon>
    </lineage>
</organism>
<dbReference type="GO" id="GO:0016020">
    <property type="term" value="C:membrane"/>
    <property type="evidence" value="ECO:0007669"/>
    <property type="project" value="TreeGrafter"/>
</dbReference>
<dbReference type="SUPFAM" id="SSF55486">
    <property type="entry name" value="Metalloproteases ('zincins'), catalytic domain"/>
    <property type="match status" value="1"/>
</dbReference>
<dbReference type="GO" id="GO:0070006">
    <property type="term" value="F:metalloaminopeptidase activity"/>
    <property type="evidence" value="ECO:0007669"/>
    <property type="project" value="TreeGrafter"/>
</dbReference>
<dbReference type="GO" id="GO:0042277">
    <property type="term" value="F:peptide binding"/>
    <property type="evidence" value="ECO:0007669"/>
    <property type="project" value="TreeGrafter"/>
</dbReference>
<dbReference type="Gene3D" id="1.10.390.10">
    <property type="entry name" value="Neutral Protease Domain 2"/>
    <property type="match status" value="1"/>
</dbReference>
<reference evidence="2 3" key="1">
    <citation type="submission" date="2016-10" db="EMBL/GenBank/DDBJ databases">
        <title>Arsenicibacter rosenii gen. nov., sp. nov., an efficient arsenic-methylating bacterium isolated from an arsenic-contaminated paddy soil.</title>
        <authorList>
            <person name="Huang K."/>
        </authorList>
    </citation>
    <scope>NUCLEOTIDE SEQUENCE [LARGE SCALE GENOMIC DNA]</scope>
    <source>
        <strain evidence="2 3">SM-1</strain>
    </source>
</reference>
<dbReference type="CDD" id="cd09603">
    <property type="entry name" value="M1_APN_like"/>
    <property type="match status" value="1"/>
</dbReference>
<protein>
    <recommendedName>
        <fullName evidence="1">Peptidase M1 membrane alanine aminopeptidase domain-containing protein</fullName>
    </recommendedName>
</protein>
<dbReference type="GO" id="GO:0005615">
    <property type="term" value="C:extracellular space"/>
    <property type="evidence" value="ECO:0007669"/>
    <property type="project" value="TreeGrafter"/>
</dbReference>
<dbReference type="InterPro" id="IPR042097">
    <property type="entry name" value="Aminopeptidase_N-like_N_sf"/>
</dbReference>
<gene>
    <name evidence="2" type="ORF">BLX24_25860</name>
</gene>
<dbReference type="SUPFAM" id="SSF63737">
    <property type="entry name" value="Leukotriene A4 hydrolase N-terminal domain"/>
    <property type="match status" value="1"/>
</dbReference>
<dbReference type="GO" id="GO:0043171">
    <property type="term" value="P:peptide catabolic process"/>
    <property type="evidence" value="ECO:0007669"/>
    <property type="project" value="TreeGrafter"/>
</dbReference>
<evidence type="ECO:0000259" key="1">
    <source>
        <dbReference type="Pfam" id="PF01433"/>
    </source>
</evidence>
<dbReference type="EMBL" id="MORL01000026">
    <property type="protein sequence ID" value="OIN56262.1"/>
    <property type="molecule type" value="Genomic_DNA"/>
</dbReference>
<comment type="caution">
    <text evidence="2">The sequence shown here is derived from an EMBL/GenBank/DDBJ whole genome shotgun (WGS) entry which is preliminary data.</text>
</comment>
<evidence type="ECO:0000313" key="2">
    <source>
        <dbReference type="EMBL" id="OIN56262.1"/>
    </source>
</evidence>
<evidence type="ECO:0000313" key="3">
    <source>
        <dbReference type="Proteomes" id="UP000181790"/>
    </source>
</evidence>